<feature type="region of interest" description="Regulatory domain" evidence="12">
    <location>
        <begin position="395"/>
        <end position="505"/>
    </location>
</feature>
<dbReference type="Proteomes" id="UP000231990">
    <property type="component" value="Unassembled WGS sequence"/>
</dbReference>
<dbReference type="GO" id="GO:0003985">
    <property type="term" value="F:acetyl-CoA C-acetyltransferase activity"/>
    <property type="evidence" value="ECO:0007669"/>
    <property type="project" value="UniProtKB-UniRule"/>
</dbReference>
<protein>
    <recommendedName>
        <fullName evidence="4 12">2-isopropylmalate synthase</fullName>
        <ecNumber evidence="3 12">2.3.3.13</ecNumber>
    </recommendedName>
    <alternativeName>
        <fullName evidence="12">Alpha-IPM synthase</fullName>
    </alternativeName>
    <alternativeName>
        <fullName evidence="12">Alpha-isopropylmalate synthase</fullName>
    </alternativeName>
</protein>
<feature type="domain" description="Pyruvate carboxyltransferase" evidence="13">
    <location>
        <begin position="8"/>
        <end position="270"/>
    </location>
</feature>
<evidence type="ECO:0000259" key="13">
    <source>
        <dbReference type="PROSITE" id="PS50991"/>
    </source>
</evidence>
<dbReference type="NCBIfam" id="NF002087">
    <property type="entry name" value="PRK00915.1-4"/>
    <property type="match status" value="1"/>
</dbReference>
<keyword evidence="16" id="KW-1185">Reference proteome</keyword>
<keyword evidence="10 12" id="KW-0464">Manganese</keyword>
<evidence type="ECO:0000313" key="15">
    <source>
        <dbReference type="EMBL" id="PJZ72289.1"/>
    </source>
</evidence>
<dbReference type="HAMAP" id="MF_01025">
    <property type="entry name" value="LeuA_type1"/>
    <property type="match status" value="1"/>
</dbReference>
<dbReference type="SMART" id="SM00917">
    <property type="entry name" value="LeuA_dimer"/>
    <property type="match status" value="1"/>
</dbReference>
<dbReference type="EC" id="2.3.3.13" evidence="3 12"/>
<dbReference type="RefSeq" id="WP_100714026.1">
    <property type="nucleotide sequence ID" value="NZ_NPDY01000009.1"/>
</dbReference>
<evidence type="ECO:0000256" key="8">
    <source>
        <dbReference type="ARBA" id="ARBA00022679"/>
    </source>
</evidence>
<dbReference type="PANTHER" id="PTHR10277">
    <property type="entry name" value="HOMOCITRATE SYNTHASE-RELATED"/>
    <property type="match status" value="1"/>
</dbReference>
<dbReference type="UniPathway" id="UPA00048">
    <property type="reaction ID" value="UER00070"/>
</dbReference>
<dbReference type="GO" id="GO:0003852">
    <property type="term" value="F:2-isopropylmalate synthase activity"/>
    <property type="evidence" value="ECO:0007669"/>
    <property type="project" value="UniProtKB-UniRule"/>
</dbReference>
<evidence type="ECO:0000256" key="6">
    <source>
        <dbReference type="ARBA" id="ARBA00022490"/>
    </source>
</evidence>
<evidence type="ECO:0000313" key="16">
    <source>
        <dbReference type="Proteomes" id="UP000231962"/>
    </source>
</evidence>
<dbReference type="Gene3D" id="3.20.20.70">
    <property type="entry name" value="Aldolase class I"/>
    <property type="match status" value="1"/>
</dbReference>
<keyword evidence="8 12" id="KW-0808">Transferase</keyword>
<evidence type="ECO:0000256" key="2">
    <source>
        <dbReference type="ARBA" id="ARBA00009396"/>
    </source>
</evidence>
<evidence type="ECO:0000256" key="10">
    <source>
        <dbReference type="ARBA" id="ARBA00023211"/>
    </source>
</evidence>
<comment type="similarity">
    <text evidence="2 12">Belongs to the alpha-IPM synthase/homocitrate synthase family. LeuA type 1 subfamily.</text>
</comment>
<evidence type="ECO:0000313" key="14">
    <source>
        <dbReference type="EMBL" id="PJZ69464.1"/>
    </source>
</evidence>
<keyword evidence="6 12" id="KW-0963">Cytoplasm</keyword>
<dbReference type="InterPro" id="IPR005671">
    <property type="entry name" value="LeuA_bact_synth"/>
</dbReference>
<dbReference type="PROSITE" id="PS50991">
    <property type="entry name" value="PYR_CT"/>
    <property type="match status" value="1"/>
</dbReference>
<dbReference type="EMBL" id="NPDZ01000011">
    <property type="protein sequence ID" value="PJZ72289.1"/>
    <property type="molecule type" value="Genomic_DNA"/>
</dbReference>
<dbReference type="InterPro" id="IPR002034">
    <property type="entry name" value="AIPM/Hcit_synth_CS"/>
</dbReference>
<evidence type="ECO:0000256" key="9">
    <source>
        <dbReference type="ARBA" id="ARBA00022723"/>
    </source>
</evidence>
<evidence type="ECO:0000256" key="12">
    <source>
        <dbReference type="HAMAP-Rule" id="MF_01025"/>
    </source>
</evidence>
<comment type="subunit">
    <text evidence="12">Homodimer.</text>
</comment>
<dbReference type="InterPro" id="IPR050073">
    <property type="entry name" value="2-IPM_HCS-like"/>
</dbReference>
<dbReference type="NCBIfam" id="NF002086">
    <property type="entry name" value="PRK00915.1-3"/>
    <property type="match status" value="1"/>
</dbReference>
<dbReference type="NCBIfam" id="TIGR00973">
    <property type="entry name" value="leuA_bact"/>
    <property type="match status" value="1"/>
</dbReference>
<dbReference type="Proteomes" id="UP000231962">
    <property type="component" value="Unassembled WGS sequence"/>
</dbReference>
<dbReference type="Pfam" id="PF00682">
    <property type="entry name" value="HMGL-like"/>
    <property type="match status" value="1"/>
</dbReference>
<keyword evidence="7 12" id="KW-0028">Amino-acid biosynthesis</keyword>
<comment type="caution">
    <text evidence="15">The sequence shown here is derived from an EMBL/GenBank/DDBJ whole genome shotgun (WGS) entry which is preliminary data.</text>
</comment>
<dbReference type="Gene3D" id="3.30.160.270">
    <property type="match status" value="1"/>
</dbReference>
<evidence type="ECO:0000256" key="3">
    <source>
        <dbReference type="ARBA" id="ARBA00012973"/>
    </source>
</evidence>
<keyword evidence="9 12" id="KW-0479">Metal-binding</keyword>
<dbReference type="AlphaFoldDB" id="A0A2M9ZJR4"/>
<keyword evidence="5 12" id="KW-0432">Leucine biosynthesis</keyword>
<dbReference type="InterPro" id="IPR000891">
    <property type="entry name" value="PYR_CT"/>
</dbReference>
<dbReference type="Gene3D" id="1.10.238.260">
    <property type="match status" value="1"/>
</dbReference>
<evidence type="ECO:0000256" key="4">
    <source>
        <dbReference type="ARBA" id="ARBA00018198"/>
    </source>
</evidence>
<dbReference type="PROSITE" id="PS00816">
    <property type="entry name" value="AIPM_HOMOCIT_SYNTH_2"/>
    <property type="match status" value="1"/>
</dbReference>
<dbReference type="GO" id="GO:0030145">
    <property type="term" value="F:manganese ion binding"/>
    <property type="evidence" value="ECO:0007669"/>
    <property type="project" value="UniProtKB-UniRule"/>
</dbReference>
<feature type="binding site" evidence="12">
    <location>
        <position position="207"/>
    </location>
    <ligand>
        <name>Mn(2+)</name>
        <dbReference type="ChEBI" id="CHEBI:29035"/>
    </ligand>
</feature>
<evidence type="ECO:0000256" key="5">
    <source>
        <dbReference type="ARBA" id="ARBA00022430"/>
    </source>
</evidence>
<dbReference type="GO" id="GO:0009098">
    <property type="term" value="P:L-leucine biosynthetic process"/>
    <property type="evidence" value="ECO:0007669"/>
    <property type="project" value="UniProtKB-UniRule"/>
</dbReference>
<dbReference type="CDD" id="cd07940">
    <property type="entry name" value="DRE_TIM_IPMS"/>
    <property type="match status" value="1"/>
</dbReference>
<dbReference type="FunFam" id="3.30.160.270:FF:000001">
    <property type="entry name" value="2-isopropylmalate synthase"/>
    <property type="match status" value="1"/>
</dbReference>
<dbReference type="SUPFAM" id="SSF110921">
    <property type="entry name" value="2-isopropylmalate synthase LeuA, allosteric (dimerisation) domain"/>
    <property type="match status" value="1"/>
</dbReference>
<dbReference type="InterPro" id="IPR013785">
    <property type="entry name" value="Aldolase_TIM"/>
</dbReference>
<evidence type="ECO:0000256" key="1">
    <source>
        <dbReference type="ARBA" id="ARBA00004689"/>
    </source>
</evidence>
<evidence type="ECO:0000313" key="17">
    <source>
        <dbReference type="Proteomes" id="UP000231990"/>
    </source>
</evidence>
<accession>A0A2M9ZJR4</accession>
<dbReference type="Pfam" id="PF08502">
    <property type="entry name" value="LeuA_dimer"/>
    <property type="match status" value="1"/>
</dbReference>
<dbReference type="InterPro" id="IPR036230">
    <property type="entry name" value="LeuA_allosteric_dom_sf"/>
</dbReference>
<dbReference type="FunFam" id="1.10.238.260:FF:000001">
    <property type="entry name" value="2-isopropylmalate synthase"/>
    <property type="match status" value="1"/>
</dbReference>
<sequence>MKSALDYVRIFDTTLRDGEQCPGAAMSENEKIEIALHLAQMNVDVIEAGFPVSSPVQFKAVQRIATEVEGPIITALARATRGDIESAANAIRPAKHKRIHTFIASSPIHMKFKLGKEPAEVLKMAVEAVKICRDFVEDVEFSPEDATRSEQSFLRELCEAVIEAGATTINIPDTVGYTTPYEYGELFKFLIQNVRSSDRAIFSAHCHNDLGLATANSLAAIRNGARQVECTVNGIGERAGNTAMEEVVMALKTRKDTFGIQTKIKTEEIAKASYLVKTITGMVVQPNKAIVGANAFAHESGIHQDGVIKNRETYEIMKPETVGVLSNRMVLGRHSGRAGFKDRIVRLGFDPQPEELESAYQRFLEIADRKKEVFDEDIRALFADESRKSLDDRYLLESFHVTTGTKSTPTASIRISVLGQSKEESATGDGPVDAIFKSIQKAIGSDAQLSRLVISPVTEGQDALAEASVTLERNGERVVGKGSSTDIIEACSRAYISALNRFSLS</sequence>
<dbReference type="PANTHER" id="PTHR10277:SF9">
    <property type="entry name" value="2-ISOPROPYLMALATE SYNTHASE 1, CHLOROPLASTIC-RELATED"/>
    <property type="match status" value="1"/>
</dbReference>
<name>A0A2M9ZJR4_9LEPT</name>
<dbReference type="Pfam" id="PF22617">
    <property type="entry name" value="HCS_D2"/>
    <property type="match status" value="1"/>
</dbReference>
<organism evidence="15 17">
    <name type="scientific">Leptospira perolatii</name>
    <dbReference type="NCBI Taxonomy" id="2023191"/>
    <lineage>
        <taxon>Bacteria</taxon>
        <taxon>Pseudomonadati</taxon>
        <taxon>Spirochaetota</taxon>
        <taxon>Spirochaetia</taxon>
        <taxon>Leptospirales</taxon>
        <taxon>Leptospiraceae</taxon>
        <taxon>Leptospira</taxon>
    </lineage>
</organism>
<evidence type="ECO:0000256" key="7">
    <source>
        <dbReference type="ARBA" id="ARBA00022605"/>
    </source>
</evidence>
<dbReference type="GO" id="GO:0005737">
    <property type="term" value="C:cytoplasm"/>
    <property type="evidence" value="ECO:0007669"/>
    <property type="project" value="UniProtKB-UniRule"/>
</dbReference>
<comment type="pathway">
    <text evidence="1 12">Amino-acid biosynthesis; L-leucine biosynthesis; L-leucine from 3-methyl-2-oxobutanoate: step 1/4.</text>
</comment>
<reference evidence="16 17" key="1">
    <citation type="submission" date="2017-07" db="EMBL/GenBank/DDBJ databases">
        <title>Leptospira spp. isolated from tropical soils.</title>
        <authorList>
            <person name="Thibeaux R."/>
            <person name="Iraola G."/>
            <person name="Ferres I."/>
            <person name="Bierque E."/>
            <person name="Girault D."/>
            <person name="Soupe-Gilbert M.-E."/>
            <person name="Picardeau M."/>
            <person name="Goarant C."/>
        </authorList>
    </citation>
    <scope>NUCLEOTIDE SEQUENCE [LARGE SCALE GENOMIC DNA]</scope>
    <source>
        <strain evidence="15 17">FH1-B-B1</strain>
        <strain evidence="14 16">FH1-B-C1</strain>
    </source>
</reference>
<evidence type="ECO:0000256" key="11">
    <source>
        <dbReference type="ARBA" id="ARBA00023304"/>
    </source>
</evidence>
<dbReference type="FunFam" id="3.20.20.70:FF:000010">
    <property type="entry name" value="2-isopropylmalate synthase"/>
    <property type="match status" value="1"/>
</dbReference>
<dbReference type="InterPro" id="IPR013709">
    <property type="entry name" value="2-isopropylmalate_synth_dimer"/>
</dbReference>
<comment type="cofactor">
    <cofactor evidence="12">
        <name>Mn(2+)</name>
        <dbReference type="ChEBI" id="CHEBI:29035"/>
    </cofactor>
</comment>
<dbReference type="EMBL" id="NPDY01000009">
    <property type="protein sequence ID" value="PJZ69464.1"/>
    <property type="molecule type" value="Genomic_DNA"/>
</dbReference>
<comment type="catalytic activity">
    <reaction evidence="12">
        <text>3-methyl-2-oxobutanoate + acetyl-CoA + H2O = (2S)-2-isopropylmalate + CoA + H(+)</text>
        <dbReference type="Rhea" id="RHEA:21524"/>
        <dbReference type="ChEBI" id="CHEBI:1178"/>
        <dbReference type="ChEBI" id="CHEBI:11851"/>
        <dbReference type="ChEBI" id="CHEBI:15377"/>
        <dbReference type="ChEBI" id="CHEBI:15378"/>
        <dbReference type="ChEBI" id="CHEBI:57287"/>
        <dbReference type="ChEBI" id="CHEBI:57288"/>
        <dbReference type="EC" id="2.3.3.13"/>
    </reaction>
</comment>
<dbReference type="PROSITE" id="PS00815">
    <property type="entry name" value="AIPM_HOMOCIT_SYNTH_1"/>
    <property type="match status" value="1"/>
</dbReference>
<feature type="binding site" evidence="12">
    <location>
        <position position="17"/>
    </location>
    <ligand>
        <name>Mn(2+)</name>
        <dbReference type="ChEBI" id="CHEBI:29035"/>
    </ligand>
</feature>
<feature type="binding site" evidence="12">
    <location>
        <position position="205"/>
    </location>
    <ligand>
        <name>Mn(2+)</name>
        <dbReference type="ChEBI" id="CHEBI:29035"/>
    </ligand>
</feature>
<keyword evidence="11 12" id="KW-0100">Branched-chain amino acid biosynthesis</keyword>
<proteinExistence type="inferred from homology"/>
<gene>
    <name evidence="12" type="primary">leuA</name>
    <name evidence="14" type="ORF">CH360_10665</name>
    <name evidence="15" type="ORF">CH373_15325</name>
</gene>
<dbReference type="InterPro" id="IPR054691">
    <property type="entry name" value="LeuA/HCS_post-cat"/>
</dbReference>
<dbReference type="OrthoDB" id="9804858at2"/>
<dbReference type="SUPFAM" id="SSF51569">
    <property type="entry name" value="Aldolase"/>
    <property type="match status" value="1"/>
</dbReference>
<comment type="function">
    <text evidence="12">Catalyzes the condensation of the acetyl group of acetyl-CoA with 3-methyl-2-oxobutanoate (2-ketoisovalerate) to form 3-carboxy-3-hydroxy-4-methylpentanoate (2-isopropylmalate).</text>
</comment>
<feature type="binding site" evidence="12">
    <location>
        <position position="241"/>
    </location>
    <ligand>
        <name>Mn(2+)</name>
        <dbReference type="ChEBI" id="CHEBI:29035"/>
    </ligand>
</feature>